<dbReference type="Proteomes" id="UP001154282">
    <property type="component" value="Unassembled WGS sequence"/>
</dbReference>
<evidence type="ECO:0000313" key="4">
    <source>
        <dbReference type="EMBL" id="CAI0546230.1"/>
    </source>
</evidence>
<name>A0AAV0QMN3_9ROSI</name>
<dbReference type="Pfam" id="PF14111">
    <property type="entry name" value="DUF4283"/>
    <property type="match status" value="1"/>
</dbReference>
<keyword evidence="1" id="KW-0479">Metal-binding</keyword>
<keyword evidence="1" id="KW-0862">Zinc</keyword>
<dbReference type="InterPro" id="IPR001878">
    <property type="entry name" value="Znf_CCHC"/>
</dbReference>
<proteinExistence type="predicted"/>
<feature type="compositionally biased region" description="Polar residues" evidence="2">
    <location>
        <begin position="508"/>
        <end position="521"/>
    </location>
</feature>
<feature type="compositionally biased region" description="Basic and acidic residues" evidence="2">
    <location>
        <begin position="443"/>
        <end position="454"/>
    </location>
</feature>
<sequence length="601" mass="66491">MLSEPLNNCNTPAAALLLSGRPPDPPPSPSLSPSKSVKNPQGMALLSYKSALAGSLGQSPSKTQAWKFIGEHDLQVGLYQGEPELKVSPQLKERLCIPWKRTLVARLLGRTISYQYLCSQLRWKWKPSGKMEILDLNNSTFLVNFSEEKDYLNALTGGPWVILDHYLVVHQWSYTFRTSDKPHRSVVAWVQLPELPIHFYHREVLFALGNLLGRTVKLDYHTEHMERGKFARIAVELDMNKPLKTRIRLDGFWQQVVYENLPEICFECGHIGHTELTCPTLIQPPTAEPQIQAINQESPPENSSAEPPAGYSPWMQVERKSRKQTRKAPNNQGASQGNLTGKTGGQGKLSPKMGKNELSGGNKIVEAKEKKGKSEQKGELKKGKGISQKGKGEEVIDKVSKEMQKMGPSQAWRIVGPKAIENQASSSQPTWTAILDQTMEDQSVERPTEADPDHSLTIASDKPILSCAVAPSVSPAKESRESFSIREHFRKKSMEASSPANIKKGNSLRVSKSSHCVNSSARDGIRPHHKKKPQNHPKSVEELLDQLQAIPIPGEGDANYKGVDEQMSENPNPQHSEAKEGQIPAVALQETVMAPAAAAII</sequence>
<feature type="compositionally biased region" description="Basic and acidic residues" evidence="2">
    <location>
        <begin position="365"/>
        <end position="382"/>
    </location>
</feature>
<accession>A0AAV0QMN3</accession>
<keyword evidence="5" id="KW-1185">Reference proteome</keyword>
<feature type="compositionally biased region" description="Polar residues" evidence="2">
    <location>
        <begin position="327"/>
        <end position="341"/>
    </location>
</feature>
<feature type="domain" description="CCHC-type" evidence="3">
    <location>
        <begin position="265"/>
        <end position="279"/>
    </location>
</feature>
<dbReference type="InterPro" id="IPR040256">
    <property type="entry name" value="At4g02000-like"/>
</dbReference>
<dbReference type="GO" id="GO:0008270">
    <property type="term" value="F:zinc ion binding"/>
    <property type="evidence" value="ECO:0007669"/>
    <property type="project" value="UniProtKB-KW"/>
</dbReference>
<dbReference type="PANTHER" id="PTHR31286:SF99">
    <property type="entry name" value="DUF4283 DOMAIN-CONTAINING PROTEIN"/>
    <property type="match status" value="1"/>
</dbReference>
<feature type="region of interest" description="Disordered" evidence="2">
    <location>
        <begin position="421"/>
        <end position="459"/>
    </location>
</feature>
<evidence type="ECO:0000256" key="2">
    <source>
        <dbReference type="SAM" id="MobiDB-lite"/>
    </source>
</evidence>
<gene>
    <name evidence="4" type="ORF">LITE_LOCUS43887</name>
</gene>
<organism evidence="4 5">
    <name type="scientific">Linum tenue</name>
    <dbReference type="NCBI Taxonomy" id="586396"/>
    <lineage>
        <taxon>Eukaryota</taxon>
        <taxon>Viridiplantae</taxon>
        <taxon>Streptophyta</taxon>
        <taxon>Embryophyta</taxon>
        <taxon>Tracheophyta</taxon>
        <taxon>Spermatophyta</taxon>
        <taxon>Magnoliopsida</taxon>
        <taxon>eudicotyledons</taxon>
        <taxon>Gunneridae</taxon>
        <taxon>Pentapetalae</taxon>
        <taxon>rosids</taxon>
        <taxon>fabids</taxon>
        <taxon>Malpighiales</taxon>
        <taxon>Linaceae</taxon>
        <taxon>Linum</taxon>
    </lineage>
</organism>
<dbReference type="PANTHER" id="PTHR31286">
    <property type="entry name" value="GLYCINE-RICH CELL WALL STRUCTURAL PROTEIN 1.8-LIKE"/>
    <property type="match status" value="1"/>
</dbReference>
<feature type="compositionally biased region" description="Basic and acidic residues" evidence="2">
    <location>
        <begin position="477"/>
        <end position="487"/>
    </location>
</feature>
<dbReference type="PROSITE" id="PS50158">
    <property type="entry name" value="ZF_CCHC"/>
    <property type="match status" value="1"/>
</dbReference>
<feature type="compositionally biased region" description="Polar residues" evidence="2">
    <location>
        <begin position="1"/>
        <end position="11"/>
    </location>
</feature>
<evidence type="ECO:0000256" key="1">
    <source>
        <dbReference type="PROSITE-ProRule" id="PRU00047"/>
    </source>
</evidence>
<feature type="region of interest" description="Disordered" evidence="2">
    <location>
        <begin position="1"/>
        <end position="38"/>
    </location>
</feature>
<dbReference type="AlphaFoldDB" id="A0AAV0QMN3"/>
<evidence type="ECO:0000259" key="3">
    <source>
        <dbReference type="PROSITE" id="PS50158"/>
    </source>
</evidence>
<dbReference type="InterPro" id="IPR025558">
    <property type="entry name" value="DUF4283"/>
</dbReference>
<evidence type="ECO:0000313" key="5">
    <source>
        <dbReference type="Proteomes" id="UP001154282"/>
    </source>
</evidence>
<reference evidence="4" key="1">
    <citation type="submission" date="2022-08" db="EMBL/GenBank/DDBJ databases">
        <authorList>
            <person name="Gutierrez-Valencia J."/>
        </authorList>
    </citation>
    <scope>NUCLEOTIDE SEQUENCE</scope>
</reference>
<protein>
    <recommendedName>
        <fullName evidence="3">CCHC-type domain-containing protein</fullName>
    </recommendedName>
</protein>
<comment type="caution">
    <text evidence="4">The sequence shown here is derived from an EMBL/GenBank/DDBJ whole genome shotgun (WGS) entry which is preliminary data.</text>
</comment>
<keyword evidence="1" id="KW-0863">Zinc-finger</keyword>
<dbReference type="EMBL" id="CAMGYJ010000009">
    <property type="protein sequence ID" value="CAI0546230.1"/>
    <property type="molecule type" value="Genomic_DNA"/>
</dbReference>
<feature type="region of interest" description="Disordered" evidence="2">
    <location>
        <begin position="317"/>
        <end position="397"/>
    </location>
</feature>
<feature type="region of interest" description="Disordered" evidence="2">
    <location>
        <begin position="552"/>
        <end position="583"/>
    </location>
</feature>
<feature type="region of interest" description="Disordered" evidence="2">
    <location>
        <begin position="471"/>
        <end position="539"/>
    </location>
</feature>
<feature type="compositionally biased region" description="Polar residues" evidence="2">
    <location>
        <begin position="422"/>
        <end position="431"/>
    </location>
</feature>
<dbReference type="GO" id="GO:0003676">
    <property type="term" value="F:nucleic acid binding"/>
    <property type="evidence" value="ECO:0007669"/>
    <property type="project" value="InterPro"/>
</dbReference>